<evidence type="ECO:0000313" key="1">
    <source>
        <dbReference type="Proteomes" id="UP000887579"/>
    </source>
</evidence>
<dbReference type="WBParaSite" id="ES5_v2.g30633.t1">
    <property type="protein sequence ID" value="ES5_v2.g30633.t1"/>
    <property type="gene ID" value="ES5_v2.g30633"/>
</dbReference>
<sequence length="121" mass="12881">MSSSTTATSDDETISLVTARSSSPSEIMTPSNSSISGDDITTKTPARKSEHVGAGDNSIGQSFHDISPTSQQGTTSRRRRHVIPRRKEYGTPQAPPKRQLLGGSGMGGFSSYHIANLIFSK</sequence>
<reference evidence="2" key="1">
    <citation type="submission" date="2022-11" db="UniProtKB">
        <authorList>
            <consortium name="WormBaseParasite"/>
        </authorList>
    </citation>
    <scope>IDENTIFICATION</scope>
</reference>
<organism evidence="1 2">
    <name type="scientific">Panagrolaimus sp. ES5</name>
    <dbReference type="NCBI Taxonomy" id="591445"/>
    <lineage>
        <taxon>Eukaryota</taxon>
        <taxon>Metazoa</taxon>
        <taxon>Ecdysozoa</taxon>
        <taxon>Nematoda</taxon>
        <taxon>Chromadorea</taxon>
        <taxon>Rhabditida</taxon>
        <taxon>Tylenchina</taxon>
        <taxon>Panagrolaimomorpha</taxon>
        <taxon>Panagrolaimoidea</taxon>
        <taxon>Panagrolaimidae</taxon>
        <taxon>Panagrolaimus</taxon>
    </lineage>
</organism>
<proteinExistence type="predicted"/>
<protein>
    <submittedName>
        <fullName evidence="2">Uncharacterized protein</fullName>
    </submittedName>
</protein>
<evidence type="ECO:0000313" key="2">
    <source>
        <dbReference type="WBParaSite" id="ES5_v2.g30633.t1"/>
    </source>
</evidence>
<accession>A0AC34GLQ1</accession>
<name>A0AC34GLQ1_9BILA</name>
<dbReference type="Proteomes" id="UP000887579">
    <property type="component" value="Unplaced"/>
</dbReference>